<reference evidence="1" key="1">
    <citation type="submission" date="2020-03" db="EMBL/GenBank/DDBJ databases">
        <title>The deep terrestrial virosphere.</title>
        <authorList>
            <person name="Holmfeldt K."/>
            <person name="Nilsson E."/>
            <person name="Simone D."/>
            <person name="Lopez-Fernandez M."/>
            <person name="Wu X."/>
            <person name="de Brujin I."/>
            <person name="Lundin D."/>
            <person name="Andersson A."/>
            <person name="Bertilsson S."/>
            <person name="Dopson M."/>
        </authorList>
    </citation>
    <scope>NUCLEOTIDE SEQUENCE</scope>
    <source>
        <strain evidence="1">MM415A01379</strain>
    </source>
</reference>
<proteinExistence type="predicted"/>
<evidence type="ECO:0000313" key="1">
    <source>
        <dbReference type="EMBL" id="QJA77006.1"/>
    </source>
</evidence>
<gene>
    <name evidence="1" type="ORF">MM415A01379_0002</name>
</gene>
<dbReference type="EMBL" id="MT142258">
    <property type="protein sequence ID" value="QJA77006.1"/>
    <property type="molecule type" value="Genomic_DNA"/>
</dbReference>
<organism evidence="1">
    <name type="scientific">viral metagenome</name>
    <dbReference type="NCBI Taxonomy" id="1070528"/>
    <lineage>
        <taxon>unclassified sequences</taxon>
        <taxon>metagenomes</taxon>
        <taxon>organismal metagenomes</taxon>
    </lineage>
</organism>
<protein>
    <submittedName>
        <fullName evidence="1">Uncharacterized protein</fullName>
    </submittedName>
</protein>
<accession>A0A6M3K3L8</accession>
<name>A0A6M3K3L8_9ZZZZ</name>
<sequence length="106" mass="11716">MFMAISGEIRDREFGKFVDEGGKTAVRTSEEEKHLTMLVAYGTSGNALNRQEYVGWAAPGTATSAAGWRICKLEYNASGMNVSKKWADSNADFDKIWDSKGDYTYG</sequence>
<dbReference type="AlphaFoldDB" id="A0A6M3K3L8"/>